<keyword evidence="2" id="KW-0732">Signal</keyword>
<evidence type="ECO:0000256" key="2">
    <source>
        <dbReference type="SAM" id="SignalP"/>
    </source>
</evidence>
<keyword evidence="1" id="KW-1133">Transmembrane helix</keyword>
<reference evidence="3 4" key="1">
    <citation type="journal article" date="2024" name="G3 (Bethesda)">
        <title>Genome assembly of Hibiscus sabdariffa L. provides insights into metabolisms of medicinal natural products.</title>
        <authorList>
            <person name="Kim T."/>
        </authorList>
    </citation>
    <scope>NUCLEOTIDE SEQUENCE [LARGE SCALE GENOMIC DNA]</scope>
    <source>
        <strain evidence="3">TK-2024</strain>
        <tissue evidence="3">Old leaves</tissue>
    </source>
</reference>
<keyword evidence="1" id="KW-0812">Transmembrane</keyword>
<dbReference type="Proteomes" id="UP001396334">
    <property type="component" value="Unassembled WGS sequence"/>
</dbReference>
<evidence type="ECO:0000313" key="4">
    <source>
        <dbReference type="Proteomes" id="UP001396334"/>
    </source>
</evidence>
<proteinExistence type="predicted"/>
<evidence type="ECO:0000313" key="3">
    <source>
        <dbReference type="EMBL" id="KAK9019147.1"/>
    </source>
</evidence>
<sequence length="111" mass="12579">MTDGNGDWKWSSIDSMLPMIIKLIIAATLPPSTSSVTASAGCWWTADRKFSMKSKVCNELYTSYKLKFCSYEDEYVYICSPKSIKNSLAFRKESIHQHVNDGEYVAYSSKP</sequence>
<accession>A0ABR2S2K7</accession>
<feature type="transmembrane region" description="Helical" evidence="1">
    <location>
        <begin position="20"/>
        <end position="46"/>
    </location>
</feature>
<keyword evidence="1" id="KW-0472">Membrane</keyword>
<gene>
    <name evidence="3" type="ORF">V6N11_034186</name>
</gene>
<dbReference type="EMBL" id="JBBPBN010000018">
    <property type="protein sequence ID" value="KAK9019147.1"/>
    <property type="molecule type" value="Genomic_DNA"/>
</dbReference>
<keyword evidence="4" id="KW-1185">Reference proteome</keyword>
<evidence type="ECO:0000256" key="1">
    <source>
        <dbReference type="SAM" id="Phobius"/>
    </source>
</evidence>
<protein>
    <submittedName>
        <fullName evidence="3">Uncharacterized protein</fullName>
    </submittedName>
</protein>
<comment type="caution">
    <text evidence="3">The sequence shown here is derived from an EMBL/GenBank/DDBJ whole genome shotgun (WGS) entry which is preliminary data.</text>
</comment>
<feature type="signal peptide" evidence="2">
    <location>
        <begin position="1"/>
        <end position="26"/>
    </location>
</feature>
<feature type="chain" id="PRO_5047049201" evidence="2">
    <location>
        <begin position="27"/>
        <end position="111"/>
    </location>
</feature>
<name>A0ABR2S2K7_9ROSI</name>
<organism evidence="3 4">
    <name type="scientific">Hibiscus sabdariffa</name>
    <name type="common">roselle</name>
    <dbReference type="NCBI Taxonomy" id="183260"/>
    <lineage>
        <taxon>Eukaryota</taxon>
        <taxon>Viridiplantae</taxon>
        <taxon>Streptophyta</taxon>
        <taxon>Embryophyta</taxon>
        <taxon>Tracheophyta</taxon>
        <taxon>Spermatophyta</taxon>
        <taxon>Magnoliopsida</taxon>
        <taxon>eudicotyledons</taxon>
        <taxon>Gunneridae</taxon>
        <taxon>Pentapetalae</taxon>
        <taxon>rosids</taxon>
        <taxon>malvids</taxon>
        <taxon>Malvales</taxon>
        <taxon>Malvaceae</taxon>
        <taxon>Malvoideae</taxon>
        <taxon>Hibiscus</taxon>
    </lineage>
</organism>